<dbReference type="Proteomes" id="UP000681722">
    <property type="component" value="Unassembled WGS sequence"/>
</dbReference>
<dbReference type="AlphaFoldDB" id="A0A814S168"/>
<evidence type="ECO:0000256" key="7">
    <source>
        <dbReference type="ARBA" id="ARBA00043224"/>
    </source>
</evidence>
<evidence type="ECO:0000256" key="5">
    <source>
        <dbReference type="ARBA" id="ARBA00037900"/>
    </source>
</evidence>
<dbReference type="PANTHER" id="PTHR11080:SF2">
    <property type="entry name" value="LD05707P"/>
    <property type="match status" value="1"/>
</dbReference>
<evidence type="ECO:0000313" key="11">
    <source>
        <dbReference type="Proteomes" id="UP000663829"/>
    </source>
</evidence>
<dbReference type="SUPFAM" id="SSF52499">
    <property type="entry name" value="Isochorismatase-like hydrolases"/>
    <property type="match status" value="1"/>
</dbReference>
<keyword evidence="4" id="KW-0378">Hydrolase</keyword>
<evidence type="ECO:0000256" key="1">
    <source>
        <dbReference type="ARBA" id="ARBA00006336"/>
    </source>
</evidence>
<dbReference type="EMBL" id="CAJOBC010006578">
    <property type="protein sequence ID" value="CAF3903707.1"/>
    <property type="molecule type" value="Genomic_DNA"/>
</dbReference>
<dbReference type="GO" id="GO:0019363">
    <property type="term" value="P:pyridine nucleotide biosynthetic process"/>
    <property type="evidence" value="ECO:0007669"/>
    <property type="project" value="UniProtKB-KW"/>
</dbReference>
<dbReference type="InterPro" id="IPR052347">
    <property type="entry name" value="Isochorismatase_Nicotinamidase"/>
</dbReference>
<organism evidence="9 11">
    <name type="scientific">Didymodactylos carnosus</name>
    <dbReference type="NCBI Taxonomy" id="1234261"/>
    <lineage>
        <taxon>Eukaryota</taxon>
        <taxon>Metazoa</taxon>
        <taxon>Spiralia</taxon>
        <taxon>Gnathifera</taxon>
        <taxon>Rotifera</taxon>
        <taxon>Eurotatoria</taxon>
        <taxon>Bdelloidea</taxon>
        <taxon>Philodinida</taxon>
        <taxon>Philodinidae</taxon>
        <taxon>Didymodactylos</taxon>
    </lineage>
</organism>
<feature type="domain" description="Isochorismatase-like" evidence="8">
    <location>
        <begin position="133"/>
        <end position="259"/>
    </location>
</feature>
<evidence type="ECO:0000256" key="2">
    <source>
        <dbReference type="ARBA" id="ARBA00022642"/>
    </source>
</evidence>
<evidence type="ECO:0000256" key="6">
    <source>
        <dbReference type="ARBA" id="ARBA00039017"/>
    </source>
</evidence>
<dbReference type="GO" id="GO:0046872">
    <property type="term" value="F:metal ion binding"/>
    <property type="evidence" value="ECO:0007669"/>
    <property type="project" value="UniProtKB-KW"/>
</dbReference>
<name>A0A814S168_9BILA</name>
<dbReference type="InterPro" id="IPR036380">
    <property type="entry name" value="Isochorismatase-like_sf"/>
</dbReference>
<gene>
    <name evidence="9" type="ORF">GPM918_LOCUS20637</name>
    <name evidence="10" type="ORF">SRO942_LOCUS20631</name>
</gene>
<dbReference type="Gene3D" id="3.40.50.850">
    <property type="entry name" value="Isochorismatase-like"/>
    <property type="match status" value="1"/>
</dbReference>
<evidence type="ECO:0000256" key="4">
    <source>
        <dbReference type="ARBA" id="ARBA00022801"/>
    </source>
</evidence>
<proteinExistence type="inferred from homology"/>
<keyword evidence="3" id="KW-0479">Metal-binding</keyword>
<reference evidence="9" key="1">
    <citation type="submission" date="2021-02" db="EMBL/GenBank/DDBJ databases">
        <authorList>
            <person name="Nowell W R."/>
        </authorList>
    </citation>
    <scope>NUCLEOTIDE SEQUENCE</scope>
</reference>
<protein>
    <recommendedName>
        <fullName evidence="6">nicotinamidase</fullName>
        <ecNumber evidence="6">3.5.1.19</ecNumber>
    </recommendedName>
    <alternativeName>
        <fullName evidence="7">Nicotinamide deamidase</fullName>
    </alternativeName>
</protein>
<dbReference type="OrthoDB" id="167809at2759"/>
<keyword evidence="2" id="KW-0662">Pyridine nucleotide biosynthesis</keyword>
<sequence>MLFNLLLNVNGITTKSALLVIDVQYDFVNGSLAVKGADAIIPVINDLYKQSNVFELVIFSQDWHCAQHVSFASSHLADTTGPALSANDPHPPPFTTTLNLTYTQQGELCGYQEKYSSMGVDCTHEDHTRLIKSHQKLWPDHCIENSFGARIVDEIVINKERDIIVRKGTNCHIDAYSAFFDNNRLSQTELHQNLLNAGITDVYVVGLAFEFCVFYSAMDARLLNYTVYVIKDATKGIDEYGIRHATRKMKKHGIILINSSQLLSPWENLDAPNHTEDL</sequence>
<dbReference type="GO" id="GO:0008936">
    <property type="term" value="F:nicotinamidase activity"/>
    <property type="evidence" value="ECO:0007669"/>
    <property type="project" value="UniProtKB-EC"/>
</dbReference>
<evidence type="ECO:0000259" key="8">
    <source>
        <dbReference type="Pfam" id="PF00857"/>
    </source>
</evidence>
<comment type="caution">
    <text evidence="9">The sequence shown here is derived from an EMBL/GenBank/DDBJ whole genome shotgun (WGS) entry which is preliminary data.</text>
</comment>
<evidence type="ECO:0000313" key="9">
    <source>
        <dbReference type="EMBL" id="CAF1140065.1"/>
    </source>
</evidence>
<comment type="similarity">
    <text evidence="1">Belongs to the isochorismatase family.</text>
</comment>
<evidence type="ECO:0000313" key="10">
    <source>
        <dbReference type="EMBL" id="CAF3903707.1"/>
    </source>
</evidence>
<dbReference type="EMBL" id="CAJNOQ010006579">
    <property type="protein sequence ID" value="CAF1140065.1"/>
    <property type="molecule type" value="Genomic_DNA"/>
</dbReference>
<dbReference type="EC" id="3.5.1.19" evidence="6"/>
<dbReference type="PANTHER" id="PTHR11080">
    <property type="entry name" value="PYRAZINAMIDASE/NICOTINAMIDASE"/>
    <property type="match status" value="1"/>
</dbReference>
<keyword evidence="11" id="KW-1185">Reference proteome</keyword>
<comment type="pathway">
    <text evidence="5">Cofactor biosynthesis; nicotinate biosynthesis; nicotinate from nicotinamide: step 1/1.</text>
</comment>
<dbReference type="Proteomes" id="UP000663829">
    <property type="component" value="Unassembled WGS sequence"/>
</dbReference>
<dbReference type="Pfam" id="PF00857">
    <property type="entry name" value="Isochorismatase"/>
    <property type="match status" value="1"/>
</dbReference>
<evidence type="ECO:0000256" key="3">
    <source>
        <dbReference type="ARBA" id="ARBA00022723"/>
    </source>
</evidence>
<dbReference type="InterPro" id="IPR000868">
    <property type="entry name" value="Isochorismatase-like_dom"/>
</dbReference>
<accession>A0A814S168</accession>